<dbReference type="InterPro" id="IPR051838">
    <property type="entry name" value="ARTD_PARP"/>
</dbReference>
<dbReference type="Pfam" id="PF00644">
    <property type="entry name" value="PARP"/>
    <property type="match status" value="1"/>
</dbReference>
<evidence type="ECO:0000256" key="3">
    <source>
        <dbReference type="ARBA" id="ARBA00022695"/>
    </source>
</evidence>
<dbReference type="SUPFAM" id="SSF56399">
    <property type="entry name" value="ADP-ribosylation"/>
    <property type="match status" value="1"/>
</dbReference>
<keyword evidence="2" id="KW-0808">Transferase</keyword>
<evidence type="ECO:0000256" key="1">
    <source>
        <dbReference type="ARBA" id="ARBA00022676"/>
    </source>
</evidence>
<dbReference type="EMBL" id="ML996704">
    <property type="protein sequence ID" value="KAF2397166.1"/>
    <property type="molecule type" value="Genomic_DNA"/>
</dbReference>
<evidence type="ECO:0000313" key="6">
    <source>
        <dbReference type="EMBL" id="KAF2397166.1"/>
    </source>
</evidence>
<keyword evidence="1" id="KW-0328">Glycosyltransferase</keyword>
<dbReference type="GO" id="GO:0003950">
    <property type="term" value="F:NAD+ poly-ADP-ribosyltransferase activity"/>
    <property type="evidence" value="ECO:0007669"/>
    <property type="project" value="InterPro"/>
</dbReference>
<reference evidence="6" key="1">
    <citation type="journal article" date="2020" name="Stud. Mycol.">
        <title>101 Dothideomycetes genomes: a test case for predicting lifestyles and emergence of pathogens.</title>
        <authorList>
            <person name="Haridas S."/>
            <person name="Albert R."/>
            <person name="Binder M."/>
            <person name="Bloem J."/>
            <person name="Labutti K."/>
            <person name="Salamov A."/>
            <person name="Andreopoulos B."/>
            <person name="Baker S."/>
            <person name="Barry K."/>
            <person name="Bills G."/>
            <person name="Bluhm B."/>
            <person name="Cannon C."/>
            <person name="Castanera R."/>
            <person name="Culley D."/>
            <person name="Daum C."/>
            <person name="Ezra D."/>
            <person name="Gonzalez J."/>
            <person name="Henrissat B."/>
            <person name="Kuo A."/>
            <person name="Liang C."/>
            <person name="Lipzen A."/>
            <person name="Lutzoni F."/>
            <person name="Magnuson J."/>
            <person name="Mondo S."/>
            <person name="Nolan M."/>
            <person name="Ohm R."/>
            <person name="Pangilinan J."/>
            <person name="Park H.-J."/>
            <person name="Ramirez L."/>
            <person name="Alfaro M."/>
            <person name="Sun H."/>
            <person name="Tritt A."/>
            <person name="Yoshinaga Y."/>
            <person name="Zwiers L.-H."/>
            <person name="Turgeon B."/>
            <person name="Goodwin S."/>
            <person name="Spatafora J."/>
            <person name="Crous P."/>
            <person name="Grigoriev I."/>
        </authorList>
    </citation>
    <scope>NUCLEOTIDE SEQUENCE</scope>
    <source>
        <strain evidence="6">CBS 262.69</strain>
    </source>
</reference>
<dbReference type="Proteomes" id="UP000799640">
    <property type="component" value="Unassembled WGS sequence"/>
</dbReference>
<gene>
    <name evidence="6" type="ORF">EJ06DRAFT_164133</name>
</gene>
<organism evidence="6 7">
    <name type="scientific">Trichodelitschia bisporula</name>
    <dbReference type="NCBI Taxonomy" id="703511"/>
    <lineage>
        <taxon>Eukaryota</taxon>
        <taxon>Fungi</taxon>
        <taxon>Dikarya</taxon>
        <taxon>Ascomycota</taxon>
        <taxon>Pezizomycotina</taxon>
        <taxon>Dothideomycetes</taxon>
        <taxon>Dothideomycetes incertae sedis</taxon>
        <taxon>Phaeotrichales</taxon>
        <taxon>Phaeotrichaceae</taxon>
        <taxon>Trichodelitschia</taxon>
    </lineage>
</organism>
<keyword evidence="3" id="KW-0548">Nucleotidyltransferase</keyword>
<name>A0A6G1HMS7_9PEZI</name>
<evidence type="ECO:0000256" key="4">
    <source>
        <dbReference type="ARBA" id="ARBA00023027"/>
    </source>
</evidence>
<dbReference type="Gene3D" id="3.90.228.10">
    <property type="match status" value="1"/>
</dbReference>
<keyword evidence="4" id="KW-0520">NAD</keyword>
<accession>A0A6G1HMS7</accession>
<dbReference type="GO" id="GO:0016779">
    <property type="term" value="F:nucleotidyltransferase activity"/>
    <property type="evidence" value="ECO:0007669"/>
    <property type="project" value="UniProtKB-KW"/>
</dbReference>
<dbReference type="InterPro" id="IPR012317">
    <property type="entry name" value="Poly(ADP-ribose)pol_cat_dom"/>
</dbReference>
<keyword evidence="7" id="KW-1185">Reference proteome</keyword>
<evidence type="ECO:0000256" key="2">
    <source>
        <dbReference type="ARBA" id="ARBA00022679"/>
    </source>
</evidence>
<evidence type="ECO:0000313" key="7">
    <source>
        <dbReference type="Proteomes" id="UP000799640"/>
    </source>
</evidence>
<dbReference type="PANTHER" id="PTHR21328">
    <property type="entry name" value="POLY ADP-RIBOSE POLYMERASE FAMILY, MEMBER PARP"/>
    <property type="match status" value="1"/>
</dbReference>
<evidence type="ECO:0000259" key="5">
    <source>
        <dbReference type="Pfam" id="PF00644"/>
    </source>
</evidence>
<dbReference type="OrthoDB" id="109543at2759"/>
<feature type="domain" description="PARP catalytic" evidence="5">
    <location>
        <begin position="1186"/>
        <end position="1260"/>
    </location>
</feature>
<sequence>MRFFLSFDCLRGAEPLHRQIEKIADGHNPADPAFPWQRVQQTTDGYIQKKSTSKVQLDDILLPAIRKFDRKDVAVAACCHALSQTAIQLLLMELKAVPEYFSELPTYLRILLSVHKYHPAIVDADEAARARDLLYMLPPMCTDKPFAFQRMLVLLKRGVPMSSRVYEHSAVLSRHICREFQSYVEQLATSGRLYVIHDVVSCLSIGFTPKISPIPSISLIQILESEWPSWRAWASWKPNIHSIKLYDTLENREREVFRDIIALDGPCFKDPTKPTLLQSIMDSFEQSPLTTITYGNFVLEISSPDVQHLREIIRRMKAVLFRAAVGSDSEGTLIRYLLVWRAALSERALDIAECCLEMKHPELTRVVTRLLDAQDKNVLPHLGDMVFFAAATGSGKGFRLREIFQPQIIAGLVGIVNNGQAAVLQLWSKGQEWTNGHLSTLTSLQDIRRQVEASPWLSELSGSPHRLFDQGLQRLFDQWPSLEDTRACFDTGVAIRSLPPGPIHNLRSKFDAYVLHLYIHPTSLLPDDLSIIAMITELWRQRDPDAHIKHVATLLLQQPDKFELTLVAQCIGQMLKEPNPGEGYYKSLSSILMEAENEPALACFHLAFFLTSPTRKFEYPELIKHSWRVVLQRMYTMDSITFIETVFKSRSLVLWFLWVERMGILFADLLSGDVPPITTLPIVEIHTWTMNLIPNKDMVQALFTVMGKSEPVFRLLAGPLGMANFKKSLQQILQSLSKGFKTVHWDVMARIFFKLSISGDNAALVAEALKAVRKSSHDHGPPHCLRILDLFHMESRDYAVIMHCAYLRSKRLSQTDRLSVAAVGALLGISREETENANLAALDARKAKMQSILGNMMAEAQNLEGLRMAFKAVDPEGVGKALKQLGIEDTSLLDDIMSELPVEMVDVVERIGISEVELQIPLSKLPLLQRQSLEVEGAENVLVRLTVSRYPVSFGFCIHFDKKLEGQQDHFKNHKYQFVFVDNITPKKRYCQKDGMSPVIFHLSQSLYKHLRGGATSLAIIYQHLTKAITLLGSTCTVCLEPHPHPLRHTTLCADFKCAAMMTMLNTPKSWLVKLTRHPPVLDLLVVILQSAACAPNGRKFLETFTVNNPSDVKTAIAALPPITDLQNATFTSQAFAQSSGPTYADLLRGLALAFPIYIVPATGPLRIPSIPPGTHQYLIANGTPEMEKRFAEKVGKAPTRVLFHGTSLDRVFAILTLGLREMSGTPLQANGAYHGKGIYLAEEPSTAWGYAKTAIGTTEKRWGAMNFPASCRVLLGCEVGGEQKAVSSGVHVIQDEALIMVRYIFVCPGTASMPVARHLTPAMASVFASLKSGAI</sequence>
<proteinExistence type="predicted"/>
<protein>
    <recommendedName>
        <fullName evidence="5">PARP catalytic domain-containing protein</fullName>
    </recommendedName>
</protein>